<feature type="compositionally biased region" description="Polar residues" evidence="1">
    <location>
        <begin position="192"/>
        <end position="201"/>
    </location>
</feature>
<dbReference type="OrthoDB" id="19394at2759"/>
<evidence type="ECO:0000259" key="2">
    <source>
        <dbReference type="Pfam" id="PF14613"/>
    </source>
</evidence>
<feature type="domain" description="HAM1-like C-terminal" evidence="2">
    <location>
        <begin position="639"/>
        <end position="800"/>
    </location>
</feature>
<dbReference type="PANTHER" id="PTHR31138:SF1">
    <property type="entry name" value="PDZ DOMAIN-CONTAINING PROTEIN"/>
    <property type="match status" value="1"/>
</dbReference>
<dbReference type="Pfam" id="PF14613">
    <property type="entry name" value="HAM1_C"/>
    <property type="match status" value="1"/>
</dbReference>
<evidence type="ECO:0000313" key="5">
    <source>
        <dbReference type="Proteomes" id="UP000322873"/>
    </source>
</evidence>
<feature type="region of interest" description="Disordered" evidence="1">
    <location>
        <begin position="164"/>
        <end position="240"/>
    </location>
</feature>
<dbReference type="Gene3D" id="3.15.10.10">
    <property type="entry name" value="Bactericidal permeability-increasing protein, domain 1"/>
    <property type="match status" value="1"/>
</dbReference>
<organism evidence="4 5">
    <name type="scientific">Monilinia fructicola</name>
    <name type="common">Brown rot fungus</name>
    <name type="synonym">Ciboria fructicola</name>
    <dbReference type="NCBI Taxonomy" id="38448"/>
    <lineage>
        <taxon>Eukaryota</taxon>
        <taxon>Fungi</taxon>
        <taxon>Dikarya</taxon>
        <taxon>Ascomycota</taxon>
        <taxon>Pezizomycotina</taxon>
        <taxon>Leotiomycetes</taxon>
        <taxon>Helotiales</taxon>
        <taxon>Sclerotiniaceae</taxon>
        <taxon>Monilinia</taxon>
    </lineage>
</organism>
<dbReference type="InterPro" id="IPR027842">
    <property type="entry name" value="HAM1-like_C"/>
</dbReference>
<feature type="region of interest" description="Disordered" evidence="1">
    <location>
        <begin position="806"/>
        <end position="850"/>
    </location>
</feature>
<dbReference type="Proteomes" id="UP000322873">
    <property type="component" value="Unassembled WGS sequence"/>
</dbReference>
<dbReference type="InterPro" id="IPR045967">
    <property type="entry name" value="HAM1-like_N"/>
</dbReference>
<feature type="region of interest" description="Disordered" evidence="1">
    <location>
        <begin position="268"/>
        <end position="291"/>
    </location>
</feature>
<gene>
    <name evidence="4" type="ORF">EYC84_003377</name>
</gene>
<feature type="compositionally biased region" description="Low complexity" evidence="1">
    <location>
        <begin position="839"/>
        <end position="850"/>
    </location>
</feature>
<keyword evidence="5" id="KW-1185">Reference proteome</keyword>
<dbReference type="EMBL" id="VICG01000004">
    <property type="protein sequence ID" value="KAA8572796.1"/>
    <property type="molecule type" value="Genomic_DNA"/>
</dbReference>
<dbReference type="VEuPathDB" id="FungiDB:MFRU_003g00880"/>
<dbReference type="AlphaFoldDB" id="A0A5M9JY22"/>
<proteinExistence type="predicted"/>
<reference evidence="4 5" key="1">
    <citation type="submission" date="2019-06" db="EMBL/GenBank/DDBJ databases">
        <title>Genome Sequence of the Brown Rot Fungal Pathogen Monilinia fructicola.</title>
        <authorList>
            <person name="De Miccolis Angelini R.M."/>
            <person name="Landi L."/>
            <person name="Abate D."/>
            <person name="Pollastro S."/>
            <person name="Romanazzi G."/>
            <person name="Faretra F."/>
        </authorList>
    </citation>
    <scope>NUCLEOTIDE SEQUENCE [LARGE SCALE GENOMIC DNA]</scope>
    <source>
        <strain evidence="4 5">Mfrc123</strain>
    </source>
</reference>
<dbReference type="Pfam" id="PF19343">
    <property type="entry name" value="HAM1_N"/>
    <property type="match status" value="1"/>
</dbReference>
<dbReference type="PANTHER" id="PTHR31138">
    <property type="entry name" value="CHROMOSOME 19, WHOLE GENOME SHOTGUN SEQUENCE"/>
    <property type="match status" value="1"/>
</dbReference>
<protein>
    <submittedName>
        <fullName evidence="4">Uncharacterized protein</fullName>
    </submittedName>
</protein>
<evidence type="ECO:0000256" key="1">
    <source>
        <dbReference type="SAM" id="MobiDB-lite"/>
    </source>
</evidence>
<sequence>MSVNVPTNQQQKEADIQRKLQIYGIFKAFQAGKVPSNEQIDIALNSFLASRPLSKPSEKLSQEGQTLVQEFRSIVEQAQHLLLSKNSDEILQDFIWRCQMIDGGAAAVPGAPVDQQTAQQHGQEVKDGFKTLGQLIITNGEFRKLLNDAVVLLRDIAGDAATNAAGKVNPSEDQLSQIDRPADDNVWHDSPDISSGNVKNQMKQRFKKNQPIDKDDARDAVGNASQKAHPNDSRDPADTAQLAGRDQQYNAASGVDGQAGAQAGVDTLKQRASENVPEETKQRGRETRDRTKNYLRGKMPEERREQLIYRLKKMVVEVQGHPDYMQAITTLLDLAEQYGGHAQHVGQQGSGAVKGAHADDSLTTAERDLKTLLERFANYTSADDFIDSINAIYRDADKDPELKNWFRQINAFVRRCLKEQGYIMDDDSTKRWNELYDRGNFLLRDRYRPHTDRIVDEIKFLANEFDNDPQNKKFAQTCQKLFNDLGNDENGKPTFKTHLVKDLVNVIIPATFEEIRYMPIPRLEYRDPKTELVVENLVIESNNLTPNLVDVMHESNFRFGRKGFESKKRGSVTVNVSGVQMDLKDVSYYFKRKSSSPIHHDQGILDIFLGGTGFSFKMKLSTAEQKDRQNFLKVDNVKVDIKHLKLKIKQSKHKLLFTAGKALMIKPLTKAIAKAVEAAIKQKFEEADAFAYKIKVEADRAQNEAANNPENVPNIYRNYVSAIQRQLTKGKAKTEKVQQAVQDKEFKMVMTMDESMFPNVSLPGGISSKATEYKNLANSGGQWGSTVFGLGSAQKSSNLPLAKKVERKPHSVAQGGVKGPQNLGNTSSVASNGSPDYSQGAQLGSQQGYGQQGFNQQVDQAFGNAVAQPATTGTGLLSGNGAANGGTLNQKNVVTNGGHTQLGLNNPVLQGRG</sequence>
<feature type="compositionally biased region" description="Polar residues" evidence="1">
    <location>
        <begin position="822"/>
        <end position="837"/>
    </location>
</feature>
<name>A0A5M9JY22_MONFR</name>
<feature type="compositionally biased region" description="Basic and acidic residues" evidence="1">
    <location>
        <begin position="210"/>
        <end position="219"/>
    </location>
</feature>
<feature type="compositionally biased region" description="Basic and acidic residues" evidence="1">
    <location>
        <begin position="180"/>
        <end position="191"/>
    </location>
</feature>
<accession>A0A5M9JY22</accession>
<comment type="caution">
    <text evidence="4">The sequence shown here is derived from an EMBL/GenBank/DDBJ whole genome shotgun (WGS) entry which is preliminary data.</text>
</comment>
<evidence type="ECO:0000259" key="3">
    <source>
        <dbReference type="Pfam" id="PF19343"/>
    </source>
</evidence>
<evidence type="ECO:0000313" key="4">
    <source>
        <dbReference type="EMBL" id="KAA8572796.1"/>
    </source>
</evidence>
<feature type="domain" description="HAM1-like N-terminal" evidence="3">
    <location>
        <begin position="2"/>
        <end position="627"/>
    </location>
</feature>